<keyword evidence="4" id="KW-0560">Oxidoreductase</keyword>
<dbReference type="Gene3D" id="3.90.180.10">
    <property type="entry name" value="Medium-chain alcohol dehydrogenases, catalytic domain"/>
    <property type="match status" value="1"/>
</dbReference>
<proteinExistence type="inferred from homology"/>
<protein>
    <submittedName>
        <fullName evidence="7">Hydroxyacid dehydrogenase</fullName>
    </submittedName>
</protein>
<evidence type="ECO:0000256" key="1">
    <source>
        <dbReference type="ARBA" id="ARBA00001947"/>
    </source>
</evidence>
<sequence>MIEVKAFAAYDAETPLRPFEFERKDLAPHQIQIEILFSGVCHSDIHTARSEWGGANYPVVPGHEIVGRIVNVGSEVTAFKVGELAGVGCFVDSCRHCASCKEGEEQYCEEGMTGTYNSFERGTDIPTYGGYSTSISVDEKYALHISDNLDLAGVAPLLCAGITTYSPLRHLNVGKGHKVAVLGLGGLGHMAVKFAASFGAEVTMLSTSPSKEADAKKLGAHNFALTTDPEVMASLANSFDFIVNTISAKHEYDTYLNLLNKNGTMIVLGVPEIPSVAPAMSLIWKRRSIMGSLIGGIKETQEMLDYCAEHNITSDVEVINMQYINEAYDRMEKSDVKYRFVIDMASMKN</sequence>
<dbReference type="FunFam" id="3.90.180.10:FF:000100">
    <property type="entry name" value="Putative cinnamyl alcohol dehydrogenase 6"/>
    <property type="match status" value="1"/>
</dbReference>
<evidence type="ECO:0000256" key="5">
    <source>
        <dbReference type="RuleBase" id="RU361277"/>
    </source>
</evidence>
<dbReference type="InterPro" id="IPR011032">
    <property type="entry name" value="GroES-like_sf"/>
</dbReference>
<comment type="cofactor">
    <cofactor evidence="1 5">
        <name>Zn(2+)</name>
        <dbReference type="ChEBI" id="CHEBI:29105"/>
    </cofactor>
</comment>
<evidence type="ECO:0000256" key="4">
    <source>
        <dbReference type="ARBA" id="ARBA00023002"/>
    </source>
</evidence>
<evidence type="ECO:0000256" key="3">
    <source>
        <dbReference type="ARBA" id="ARBA00022833"/>
    </source>
</evidence>
<dbReference type="AlphaFoldDB" id="A0A0A2M1F5"/>
<dbReference type="PANTHER" id="PTHR42683">
    <property type="entry name" value="ALDEHYDE REDUCTASE"/>
    <property type="match status" value="1"/>
</dbReference>
<dbReference type="OrthoDB" id="9806940at2"/>
<comment type="caution">
    <text evidence="7">The sequence shown here is derived from an EMBL/GenBank/DDBJ whole genome shotgun (WGS) entry which is preliminary data.</text>
</comment>
<dbReference type="PROSITE" id="PS00059">
    <property type="entry name" value="ADH_ZINC"/>
    <property type="match status" value="1"/>
</dbReference>
<dbReference type="RefSeq" id="WP_020214454.1">
    <property type="nucleotide sequence ID" value="NZ_JRLX01000013.1"/>
</dbReference>
<dbReference type="STRING" id="1121895.GCA_000378485_03280"/>
<comment type="similarity">
    <text evidence="5">Belongs to the zinc-containing alcohol dehydrogenase family.</text>
</comment>
<dbReference type="Gene3D" id="3.40.50.720">
    <property type="entry name" value="NAD(P)-binding Rossmann-like Domain"/>
    <property type="match status" value="1"/>
</dbReference>
<dbReference type="InterPro" id="IPR002328">
    <property type="entry name" value="ADH_Zn_CS"/>
</dbReference>
<dbReference type="InterPro" id="IPR036291">
    <property type="entry name" value="NAD(P)-bd_dom_sf"/>
</dbReference>
<dbReference type="eggNOG" id="COG1064">
    <property type="taxonomic scope" value="Bacteria"/>
</dbReference>
<dbReference type="EMBL" id="JRLX01000013">
    <property type="protein sequence ID" value="KGO86094.1"/>
    <property type="molecule type" value="Genomic_DNA"/>
</dbReference>
<keyword evidence="2 5" id="KW-0479">Metal-binding</keyword>
<keyword evidence="3 5" id="KW-0862">Zinc</keyword>
<dbReference type="SUPFAM" id="SSF51735">
    <property type="entry name" value="NAD(P)-binding Rossmann-fold domains"/>
    <property type="match status" value="1"/>
</dbReference>
<dbReference type="Pfam" id="PF08240">
    <property type="entry name" value="ADH_N"/>
    <property type="match status" value="1"/>
</dbReference>
<name>A0A0A2M1F5_9FLAO</name>
<dbReference type="InterPro" id="IPR020843">
    <property type="entry name" value="ER"/>
</dbReference>
<dbReference type="InterPro" id="IPR047109">
    <property type="entry name" value="CAD-like"/>
</dbReference>
<evidence type="ECO:0000259" key="6">
    <source>
        <dbReference type="SMART" id="SM00829"/>
    </source>
</evidence>
<evidence type="ECO:0000256" key="2">
    <source>
        <dbReference type="ARBA" id="ARBA00022723"/>
    </source>
</evidence>
<dbReference type="InterPro" id="IPR013154">
    <property type="entry name" value="ADH-like_N"/>
</dbReference>
<gene>
    <name evidence="7" type="ORF">Q765_12310</name>
</gene>
<organism evidence="7 8">
    <name type="scientific">Flavobacterium rivuli WB 3.3-2 = DSM 21788</name>
    <dbReference type="NCBI Taxonomy" id="1121895"/>
    <lineage>
        <taxon>Bacteria</taxon>
        <taxon>Pseudomonadati</taxon>
        <taxon>Bacteroidota</taxon>
        <taxon>Flavobacteriia</taxon>
        <taxon>Flavobacteriales</taxon>
        <taxon>Flavobacteriaceae</taxon>
        <taxon>Flavobacterium</taxon>
    </lineage>
</organism>
<dbReference type="InterPro" id="IPR013149">
    <property type="entry name" value="ADH-like_C"/>
</dbReference>
<dbReference type="CDD" id="cd05283">
    <property type="entry name" value="CAD1"/>
    <property type="match status" value="1"/>
</dbReference>
<dbReference type="FunFam" id="3.40.50.720:FF:000022">
    <property type="entry name" value="Cinnamyl alcohol dehydrogenase"/>
    <property type="match status" value="1"/>
</dbReference>
<dbReference type="SMART" id="SM00829">
    <property type="entry name" value="PKS_ER"/>
    <property type="match status" value="1"/>
</dbReference>
<keyword evidence="8" id="KW-1185">Reference proteome</keyword>
<dbReference type="Proteomes" id="UP000030152">
    <property type="component" value="Unassembled WGS sequence"/>
</dbReference>
<evidence type="ECO:0000313" key="8">
    <source>
        <dbReference type="Proteomes" id="UP000030152"/>
    </source>
</evidence>
<feature type="domain" description="Enoyl reductase (ER)" evidence="6">
    <location>
        <begin position="8"/>
        <end position="342"/>
    </location>
</feature>
<dbReference type="SUPFAM" id="SSF50129">
    <property type="entry name" value="GroES-like"/>
    <property type="match status" value="1"/>
</dbReference>
<evidence type="ECO:0000313" key="7">
    <source>
        <dbReference type="EMBL" id="KGO86094.1"/>
    </source>
</evidence>
<dbReference type="Pfam" id="PF00107">
    <property type="entry name" value="ADH_zinc_N"/>
    <property type="match status" value="1"/>
</dbReference>
<accession>A0A0A2M1F5</accession>
<reference evidence="7 8" key="1">
    <citation type="submission" date="2013-09" db="EMBL/GenBank/DDBJ databases">
        <authorList>
            <person name="Zeng Z."/>
            <person name="Chen C."/>
        </authorList>
    </citation>
    <scope>NUCLEOTIDE SEQUENCE [LARGE SCALE GENOMIC DNA]</scope>
    <source>
        <strain evidence="7 8">WB 3.3-2</strain>
    </source>
</reference>
<dbReference type="GO" id="GO:0008106">
    <property type="term" value="F:alcohol dehydrogenase (NADP+) activity"/>
    <property type="evidence" value="ECO:0007669"/>
    <property type="project" value="UniProtKB-ARBA"/>
</dbReference>
<dbReference type="GO" id="GO:0008270">
    <property type="term" value="F:zinc ion binding"/>
    <property type="evidence" value="ECO:0007669"/>
    <property type="project" value="InterPro"/>
</dbReference>